<evidence type="ECO:0000313" key="2">
    <source>
        <dbReference type="Proteomes" id="UP000076852"/>
    </source>
</evidence>
<proteinExistence type="predicted"/>
<dbReference type="KEGG" id="buz:AYM40_35815"/>
<gene>
    <name evidence="1" type="ORF">AYM40_35815</name>
</gene>
<geneLocation type="plasmid" evidence="2">
    <name>polga1</name>
</geneLocation>
<evidence type="ECO:0000313" key="1">
    <source>
        <dbReference type="EMBL" id="ANB77740.1"/>
    </source>
</evidence>
<organism evidence="1 2">
    <name type="scientific">Paraburkholderia phytofirmans OLGA172</name>
    <dbReference type="NCBI Taxonomy" id="1417228"/>
    <lineage>
        <taxon>Bacteria</taxon>
        <taxon>Pseudomonadati</taxon>
        <taxon>Pseudomonadota</taxon>
        <taxon>Betaproteobacteria</taxon>
        <taxon>Burkholderiales</taxon>
        <taxon>Burkholderiaceae</taxon>
        <taxon>Paraburkholderia</taxon>
    </lineage>
</organism>
<dbReference type="EMBL" id="CP014580">
    <property type="protein sequence ID" value="ANB77740.1"/>
    <property type="molecule type" value="Genomic_DNA"/>
</dbReference>
<name>A0A160FWG3_9BURK</name>
<keyword evidence="1" id="KW-0614">Plasmid</keyword>
<dbReference type="Proteomes" id="UP000076852">
    <property type="component" value="Plasmid pOLGA1"/>
</dbReference>
<reference evidence="1 2" key="1">
    <citation type="journal article" date="2016" name="Gene">
        <title>PacBio SMRT assembly of a complex multi-replicon genome reveals chlorocatechol degradative operon in a region of genome plasticity.</title>
        <authorList>
            <person name="Ricker N."/>
            <person name="Shen S.Y."/>
            <person name="Goordial J."/>
            <person name="Jin S."/>
            <person name="Fulthorpe R.R."/>
        </authorList>
    </citation>
    <scope>NUCLEOTIDE SEQUENCE [LARGE SCALE GENOMIC DNA]</scope>
    <source>
        <strain evidence="1 2">OLGA172</strain>
        <plasmid evidence="2">polga1</plasmid>
    </source>
</reference>
<protein>
    <submittedName>
        <fullName evidence="1">Uncharacterized protein</fullName>
    </submittedName>
</protein>
<keyword evidence="2" id="KW-1185">Reference proteome</keyword>
<dbReference type="AlphaFoldDB" id="A0A160FWG3"/>
<accession>A0A160FWG3</accession>
<sequence>MIEHVSERDAGDRHTQFLHMREVGQAPYAGLIRLGEEHFLAGPFERTPLADMPLQRAPHSVGEATRMVFLQFAQQGDRFEFRETA</sequence>